<dbReference type="PANTHER" id="PTHR48423:SF2">
    <property type="entry name" value="INTERLEUKIN-12 RECEPTOR SUBUNIT BETA-2"/>
    <property type="match status" value="1"/>
</dbReference>
<comment type="similarity">
    <text evidence="2">Belongs to the type I cytokine receptor family. Type 2 subfamily.</text>
</comment>
<dbReference type="AlphaFoldDB" id="A0AAV6GQF3"/>
<dbReference type="InterPro" id="IPR052672">
    <property type="entry name" value="Type1_Cytokine_Rcpt_Type2"/>
</dbReference>
<comment type="caution">
    <text evidence="12">The sequence shown here is derived from an EMBL/GenBank/DDBJ whole genome shotgun (WGS) entry which is preliminary data.</text>
</comment>
<evidence type="ECO:0000313" key="12">
    <source>
        <dbReference type="EMBL" id="KAG5276046.1"/>
    </source>
</evidence>
<keyword evidence="4" id="KW-0732">Signal</keyword>
<keyword evidence="6 10" id="KW-1133">Transmembrane helix</keyword>
<evidence type="ECO:0000259" key="11">
    <source>
        <dbReference type="PROSITE" id="PS50853"/>
    </source>
</evidence>
<dbReference type="InterPro" id="IPR036116">
    <property type="entry name" value="FN3_sf"/>
</dbReference>
<evidence type="ECO:0000256" key="7">
    <source>
        <dbReference type="ARBA" id="ARBA00023136"/>
    </source>
</evidence>
<keyword evidence="13" id="KW-1185">Reference proteome</keyword>
<keyword evidence="5" id="KW-0677">Repeat</keyword>
<dbReference type="EMBL" id="JADWDJ010000009">
    <property type="protein sequence ID" value="KAG5276046.1"/>
    <property type="molecule type" value="Genomic_DNA"/>
</dbReference>
<reference evidence="12" key="1">
    <citation type="submission" date="2020-10" db="EMBL/GenBank/DDBJ databases">
        <title>Chromosome-scale genome assembly of the Allis shad, Alosa alosa.</title>
        <authorList>
            <person name="Margot Z."/>
            <person name="Christophe K."/>
            <person name="Cabau C."/>
            <person name="Louis A."/>
            <person name="Berthelot C."/>
            <person name="Parey E."/>
            <person name="Roest Crollius H."/>
            <person name="Montfort J."/>
            <person name="Robinson-Rechavi M."/>
            <person name="Bucao C."/>
            <person name="Bouchez O."/>
            <person name="Gislard M."/>
            <person name="Lluch J."/>
            <person name="Milhes M."/>
            <person name="Lampietro C."/>
            <person name="Lopez Roques C."/>
            <person name="Donnadieu C."/>
            <person name="Braasch I."/>
            <person name="Desvignes T."/>
            <person name="Postlethwait J."/>
            <person name="Bobe J."/>
            <person name="Guiguen Y."/>
        </authorList>
    </citation>
    <scope>NUCLEOTIDE SEQUENCE</scope>
    <source>
        <strain evidence="12">M-15738</strain>
        <tissue evidence="12">Blood</tissue>
    </source>
</reference>
<gene>
    <name evidence="12" type="ORF">AALO_G00127310</name>
</gene>
<evidence type="ECO:0000256" key="1">
    <source>
        <dbReference type="ARBA" id="ARBA00004479"/>
    </source>
</evidence>
<dbReference type="PANTHER" id="PTHR48423">
    <property type="entry name" value="INTERLEUKIN-27 RECEPTOR SUBUNIT ALPHA"/>
    <property type="match status" value="1"/>
</dbReference>
<accession>A0AAV6GQF3</accession>
<keyword evidence="7 10" id="KW-0472">Membrane</keyword>
<dbReference type="Gene3D" id="2.60.40.10">
    <property type="entry name" value="Immunoglobulins"/>
    <property type="match status" value="3"/>
</dbReference>
<comment type="subcellular location">
    <subcellularLocation>
        <location evidence="1">Membrane</location>
        <topology evidence="1">Single-pass type I membrane protein</topology>
    </subcellularLocation>
</comment>
<dbReference type="Proteomes" id="UP000823561">
    <property type="component" value="Chromosome 9"/>
</dbReference>
<evidence type="ECO:0000256" key="4">
    <source>
        <dbReference type="ARBA" id="ARBA00022729"/>
    </source>
</evidence>
<evidence type="ECO:0000313" key="13">
    <source>
        <dbReference type="Proteomes" id="UP000823561"/>
    </source>
</evidence>
<protein>
    <recommendedName>
        <fullName evidence="11">Fibronectin type-III domain-containing protein</fullName>
    </recommendedName>
</protein>
<keyword evidence="8" id="KW-0675">Receptor</keyword>
<evidence type="ECO:0000256" key="3">
    <source>
        <dbReference type="ARBA" id="ARBA00022692"/>
    </source>
</evidence>
<dbReference type="InterPro" id="IPR013783">
    <property type="entry name" value="Ig-like_fold"/>
</dbReference>
<evidence type="ECO:0000256" key="10">
    <source>
        <dbReference type="SAM" id="Phobius"/>
    </source>
</evidence>
<keyword evidence="3 10" id="KW-0812">Transmembrane</keyword>
<dbReference type="CDD" id="cd00063">
    <property type="entry name" value="FN3"/>
    <property type="match status" value="1"/>
</dbReference>
<proteinExistence type="inferred from homology"/>
<keyword evidence="9" id="KW-0325">Glycoprotein</keyword>
<dbReference type="PROSITE" id="PS50853">
    <property type="entry name" value="FN3"/>
    <property type="match status" value="1"/>
</dbReference>
<evidence type="ECO:0000256" key="2">
    <source>
        <dbReference type="ARBA" id="ARBA00008921"/>
    </source>
</evidence>
<evidence type="ECO:0000256" key="9">
    <source>
        <dbReference type="ARBA" id="ARBA00023180"/>
    </source>
</evidence>
<organism evidence="12 13">
    <name type="scientific">Alosa alosa</name>
    <name type="common">allis shad</name>
    <dbReference type="NCBI Taxonomy" id="278164"/>
    <lineage>
        <taxon>Eukaryota</taxon>
        <taxon>Metazoa</taxon>
        <taxon>Chordata</taxon>
        <taxon>Craniata</taxon>
        <taxon>Vertebrata</taxon>
        <taxon>Euteleostomi</taxon>
        <taxon>Actinopterygii</taxon>
        <taxon>Neopterygii</taxon>
        <taxon>Teleostei</taxon>
        <taxon>Clupei</taxon>
        <taxon>Clupeiformes</taxon>
        <taxon>Clupeoidei</taxon>
        <taxon>Clupeidae</taxon>
        <taxon>Alosa</taxon>
    </lineage>
</organism>
<evidence type="ECO:0000256" key="5">
    <source>
        <dbReference type="ARBA" id="ARBA00022737"/>
    </source>
</evidence>
<name>A0AAV6GQF3_9TELE</name>
<evidence type="ECO:0000256" key="6">
    <source>
        <dbReference type="ARBA" id="ARBA00022989"/>
    </source>
</evidence>
<feature type="transmembrane region" description="Helical" evidence="10">
    <location>
        <begin position="578"/>
        <end position="599"/>
    </location>
</feature>
<sequence length="827" mass="91189">MHQNWALEVTCTGKLTLDPGPLVEWGSSLSVFCQINECRAGPQNPFSIKLNYKPLHLVEQNCTTARLHIANMTALGSHLFCLVGKRVVCGIDLKSGHRPAKATQFNCFTPIKSDTISCSWINGRETHLPTNYSVRFSSVNGSKYFPCQRPGCSSVSIPRTSFSESAKYDVHVVAQNALGISTSDVYAFSVRDVVIPNAPTIKWVNFTHMTGSSFLMTWNSLESSEHVKHRICLGAELIWEGNATQSSGSGGSVAVEGLKSRTMYTIELRVCTQVPKPKCSLWSAPMGAVTPGIAPTQKPVAWRTVGHTESPGVQNVTVLWESMESEDFKTLYYEVSYWHHGQRLVPCSVNVSEVRLQLPAEVKEVNLIVVTSAGSSPPASLSLTHTNIAAPVMRVSSPKEDTVLLSWLCQMKLGVTGFPLGYVIQWQCKDSPVQWRRLSRDCNSTYIRGWRYDVLLQAETTRGLSKPAFLQVYSAERKPLSGPKAFIHSTGSKHIQVIWEEPTLEDQRGFITHYTIYIRKHGTGYFKPMFQVNASSPREQSLDTLDTGFELCISAWNAAGEGLKGVPISYQRLQSDGMFVGIWVVAAVSLVLVANLICLKCARTRIRAACVTVGPAWLFETFPKVGNSNAIKLLKDERCGSDSLWMSVCSDSDPPISPVEDIAEPIAQTFLFPSVHDKEKAKEVRVARPEIVDPYKPQWADSCQVSSTHLSETPEVAPEEDTEEECPLWACLPQPSYGKDIGLGDVTLGGFKGIGVTGNLLCPPLLDPKQTEWHTNMSAGMRDMSGFSLALLTEEQTVLPNDLLTTRSPQINPYSPQGCWLKVAHNT</sequence>
<dbReference type="GO" id="GO:0005886">
    <property type="term" value="C:plasma membrane"/>
    <property type="evidence" value="ECO:0007669"/>
    <property type="project" value="UniProtKB-ARBA"/>
</dbReference>
<evidence type="ECO:0000256" key="8">
    <source>
        <dbReference type="ARBA" id="ARBA00023170"/>
    </source>
</evidence>
<dbReference type="InterPro" id="IPR003961">
    <property type="entry name" value="FN3_dom"/>
</dbReference>
<feature type="domain" description="Fibronectin type-III" evidence="11">
    <location>
        <begin position="479"/>
        <end position="576"/>
    </location>
</feature>
<dbReference type="SUPFAM" id="SSF49265">
    <property type="entry name" value="Fibronectin type III"/>
    <property type="match status" value="3"/>
</dbReference>